<evidence type="ECO:0000256" key="1">
    <source>
        <dbReference type="ARBA" id="ARBA00022553"/>
    </source>
</evidence>
<evidence type="ECO:0000259" key="3">
    <source>
        <dbReference type="Pfam" id="PF15386"/>
    </source>
</evidence>
<dbReference type="STRING" id="48699.ENSPLAP00000007102"/>
<evidence type="ECO:0000313" key="5">
    <source>
        <dbReference type="Proteomes" id="UP000261500"/>
    </source>
</evidence>
<feature type="region of interest" description="Disordered" evidence="2">
    <location>
        <begin position="815"/>
        <end position="843"/>
    </location>
</feature>
<accession>A0A3B3U3C2</accession>
<feature type="compositionally biased region" description="Low complexity" evidence="2">
    <location>
        <begin position="606"/>
        <end position="618"/>
    </location>
</feature>
<keyword evidence="1" id="KW-0597">Phosphoprotein</keyword>
<reference evidence="4" key="1">
    <citation type="submission" date="2025-08" db="UniProtKB">
        <authorList>
            <consortium name="Ensembl"/>
        </authorList>
    </citation>
    <scope>IDENTIFICATION</scope>
</reference>
<feature type="region of interest" description="Disordered" evidence="2">
    <location>
        <begin position="594"/>
        <end position="646"/>
    </location>
</feature>
<dbReference type="Ensembl" id="ENSPLAT00000005124.1">
    <property type="protein sequence ID" value="ENSPLAP00000007102.1"/>
    <property type="gene ID" value="ENSPLAG00000009361.1"/>
</dbReference>
<proteinExistence type="predicted"/>
<feature type="compositionally biased region" description="Basic and acidic residues" evidence="2">
    <location>
        <begin position="484"/>
        <end position="496"/>
    </location>
</feature>
<evidence type="ECO:0000313" key="4">
    <source>
        <dbReference type="Ensembl" id="ENSPLAP00000007102.1"/>
    </source>
</evidence>
<evidence type="ECO:0000256" key="2">
    <source>
        <dbReference type="SAM" id="MobiDB-lite"/>
    </source>
</evidence>
<dbReference type="RefSeq" id="XP_014910090.1">
    <property type="nucleotide sequence ID" value="XM_015054604.1"/>
</dbReference>
<name>A0A3B3U3C2_9TELE</name>
<dbReference type="CTD" id="78994"/>
<organism evidence="4 5">
    <name type="scientific">Poecilia latipinna</name>
    <name type="common">sailfin molly</name>
    <dbReference type="NCBI Taxonomy" id="48699"/>
    <lineage>
        <taxon>Eukaryota</taxon>
        <taxon>Metazoa</taxon>
        <taxon>Chordata</taxon>
        <taxon>Craniata</taxon>
        <taxon>Vertebrata</taxon>
        <taxon>Euteleostomi</taxon>
        <taxon>Actinopterygii</taxon>
        <taxon>Neopterygii</taxon>
        <taxon>Teleostei</taxon>
        <taxon>Neoteleostei</taxon>
        <taxon>Acanthomorphata</taxon>
        <taxon>Ovalentaria</taxon>
        <taxon>Atherinomorphae</taxon>
        <taxon>Cyprinodontiformes</taxon>
        <taxon>Poeciliidae</taxon>
        <taxon>Poeciliinae</taxon>
        <taxon>Poecilia</taxon>
    </lineage>
</organism>
<protein>
    <submittedName>
        <fullName evidence="4">Uncharacterized LOC106961091</fullName>
    </submittedName>
</protein>
<feature type="compositionally biased region" description="Basic and acidic residues" evidence="2">
    <location>
        <begin position="62"/>
        <end position="76"/>
    </location>
</feature>
<dbReference type="PANTHER" id="PTHR14522:SF2">
    <property type="entry name" value="PROLINE-RICH PROTEIN 14"/>
    <property type="match status" value="1"/>
</dbReference>
<dbReference type="InterPro" id="IPR028149">
    <property type="entry name" value="Tantalus-like"/>
</dbReference>
<reference evidence="4" key="2">
    <citation type="submission" date="2025-09" db="UniProtKB">
        <authorList>
            <consortium name="Ensembl"/>
        </authorList>
    </citation>
    <scope>IDENTIFICATION</scope>
</reference>
<feature type="region of interest" description="Disordered" evidence="2">
    <location>
        <begin position="467"/>
        <end position="541"/>
    </location>
</feature>
<dbReference type="GeneTree" id="ENSGT00520000055626"/>
<feature type="region of interest" description="Disordered" evidence="2">
    <location>
        <begin position="134"/>
        <end position="153"/>
    </location>
</feature>
<feature type="compositionally biased region" description="Polar residues" evidence="2">
    <location>
        <begin position="950"/>
        <end position="959"/>
    </location>
</feature>
<dbReference type="Pfam" id="PF15386">
    <property type="entry name" value="Tantalus"/>
    <property type="match status" value="1"/>
</dbReference>
<feature type="compositionally biased region" description="Basic residues" evidence="2">
    <location>
        <begin position="819"/>
        <end position="832"/>
    </location>
</feature>
<dbReference type="GeneID" id="106961091"/>
<dbReference type="OrthoDB" id="6163216at2759"/>
<feature type="compositionally biased region" description="Basic and acidic residues" evidence="2">
    <location>
        <begin position="134"/>
        <end position="146"/>
    </location>
</feature>
<feature type="compositionally biased region" description="Basic and acidic residues" evidence="2">
    <location>
        <begin position="509"/>
        <end position="521"/>
    </location>
</feature>
<dbReference type="PANTHER" id="PTHR14522">
    <property type="entry name" value="EMO2-RELATED"/>
    <property type="match status" value="1"/>
</dbReference>
<dbReference type="Proteomes" id="UP000261500">
    <property type="component" value="Unplaced"/>
</dbReference>
<keyword evidence="5" id="KW-1185">Reference proteome</keyword>
<sequence>MLTFPSDSLSQVVCPMDEDAIPPIPVCSAPPLSDPPSPLLPLSSVTPSCAHDGPSGHRRSGRIQDIRARTPKKLDCADIQAAQRQSGPNLSSTKRQREAPNMVQASQSKLQRGGRTRLHEEPNKVGFSNRFTAEHQNEWKNSKSTESENNVSPLDEPFVEQTMRNPDDTKPEMDACQELPEMDACQELPEMDACQELPEMDACQELPEMDACEDFAGGDLGEDASVSKGWVIGPFFQSLKSKMASFTEIVMTPVKLFRATSPLTADDMFEADDATDVDASEKGDKFQTEAQSLVDSVETKSEISTAPTKSKKLQFNESVCRTTGGFQCAISGGDENLPDVVPLVCVASEEAGEPSGSSFLLRKSASHESDLNVYTAVEGHKGKLSSVKPLSRRETGNGYELVEIKDRNQLQLDGLATNKSPLKPSFDAEQMECQQIPEMCLVSKFARAKRGLKPNCVSQDDVKRKMSMASGGDVIKGPRTQRKRGADETMKPDNKKQVASTRATAKAKSGQDRKGCLEKSSSELQNNSKCKRAKPSSSCKRLPIISSDDNLMDVETTVPNPIAEQSAKKRLSLVLVRSDEKEIPHVTKCGNANKKQLKRKSPNHTSLEVESSLVSASSHDGLEPMSMGFKSEDASTGGANQPSKRLRNSLRSAVKFSVLAEEQEKTKESQLKNGRGKISTDKIIFGSDPHLPLVDSGLLNEEDKSVMENEQRSSAAMTGETFLKASEIGNCSPRPSIRLADARRRRKDPQRRRCRVLHSRMCKTEEGSRSVTVEDADLAATRMRSSETNVSRRLSRSYSCPDVLILHHDDSPWVSPPHSPHHRTYATHHHHGNLTSHAQRSLRRARRHTVCSVEVEREIAPLCLRKEVYPSRRSASYDPMTHNLSPAHVHSPCSSLTALASCFLSSPLAFLSKKSDCRATSANAGTSSRVPSPPPSSSCSTAWHSPGFTLGSSSASLDPSENPAPYEAARRQQSEEEDDGEDTSSSSQEFEDAGLREEKALSDSEIRVVKKHEEQKKVSSIRIRKTLPKPQTNLTPMGLPKPVRVKKKDFSLEEIYTNKNFSKPPESRLETIFEVPLNRKNGSESWFGPRRVKRFLEFLEVGEARKPKKPLVGVGKTGPSSSRPRRGGFPKDEPSLSVQDVDSLLCSKLDELNLWLIHDQSEERETDNAVPVSAIMT</sequence>
<feature type="compositionally biased region" description="Polar residues" evidence="2">
    <location>
        <begin position="82"/>
        <end position="93"/>
    </location>
</feature>
<feature type="region of interest" description="Disordered" evidence="2">
    <location>
        <begin position="25"/>
        <end position="121"/>
    </location>
</feature>
<dbReference type="InterPro" id="IPR026320">
    <property type="entry name" value="PRR14"/>
</dbReference>
<feature type="region of interest" description="Disordered" evidence="2">
    <location>
        <begin position="921"/>
        <end position="1001"/>
    </location>
</feature>
<dbReference type="KEGG" id="plai:106961091"/>
<dbReference type="AlphaFoldDB" id="A0A3B3U3C2"/>
<feature type="domain" description="Tantalus-like" evidence="3">
    <location>
        <begin position="1034"/>
        <end position="1091"/>
    </location>
</feature>
<feature type="region of interest" description="Disordered" evidence="2">
    <location>
        <begin position="1109"/>
        <end position="1136"/>
    </location>
</feature>